<organism evidence="1">
    <name type="scientific">freshwater metagenome</name>
    <dbReference type="NCBI Taxonomy" id="449393"/>
    <lineage>
        <taxon>unclassified sequences</taxon>
        <taxon>metagenomes</taxon>
        <taxon>ecological metagenomes</taxon>
    </lineage>
</organism>
<protein>
    <submittedName>
        <fullName evidence="1">Unannotated protein</fullName>
    </submittedName>
</protein>
<gene>
    <name evidence="1" type="ORF">UFOPK3342_01230</name>
</gene>
<proteinExistence type="predicted"/>
<reference evidence="1" key="1">
    <citation type="submission" date="2020-05" db="EMBL/GenBank/DDBJ databases">
        <authorList>
            <person name="Chiriac C."/>
            <person name="Salcher M."/>
            <person name="Ghai R."/>
            <person name="Kavagutti S V."/>
        </authorList>
    </citation>
    <scope>NUCLEOTIDE SEQUENCE</scope>
</reference>
<sequence length="98" mass="10901">MVFFLPVNAFFIASYNESFFILCAANSASRSAHFIPQSFSEYDLKNISKSRVPKRFITQLSNLLSSFFGKTFIATKLTAHRNASIIPKPMSASLISIG</sequence>
<dbReference type="AlphaFoldDB" id="A0A6J7E488"/>
<evidence type="ECO:0000313" key="1">
    <source>
        <dbReference type="EMBL" id="CAB4875359.1"/>
    </source>
</evidence>
<accession>A0A6J7E488</accession>
<dbReference type="EMBL" id="CAFBLH010000045">
    <property type="protein sequence ID" value="CAB4875359.1"/>
    <property type="molecule type" value="Genomic_DNA"/>
</dbReference>
<name>A0A6J7E488_9ZZZZ</name>